<evidence type="ECO:0000313" key="1">
    <source>
        <dbReference type="EMBL" id="EDM81518.1"/>
    </source>
</evidence>
<reference evidence="1 2" key="1">
    <citation type="submission" date="2007-06" db="EMBL/GenBank/DDBJ databases">
        <authorList>
            <person name="Shimkets L."/>
            <person name="Ferriera S."/>
            <person name="Johnson J."/>
            <person name="Kravitz S."/>
            <person name="Beeson K."/>
            <person name="Sutton G."/>
            <person name="Rogers Y.-H."/>
            <person name="Friedman R."/>
            <person name="Frazier M."/>
            <person name="Venter J.C."/>
        </authorList>
    </citation>
    <scope>NUCLEOTIDE SEQUENCE [LARGE SCALE GENOMIC DNA]</scope>
    <source>
        <strain evidence="1 2">SIR-1</strain>
    </source>
</reference>
<comment type="caution">
    <text evidence="1">The sequence shown here is derived from an EMBL/GenBank/DDBJ whole genome shotgun (WGS) entry which is preliminary data.</text>
</comment>
<dbReference type="SUPFAM" id="SSF52540">
    <property type="entry name" value="P-loop containing nucleoside triphosphate hydrolases"/>
    <property type="match status" value="1"/>
</dbReference>
<evidence type="ECO:0000313" key="2">
    <source>
        <dbReference type="Proteomes" id="UP000005801"/>
    </source>
</evidence>
<dbReference type="AlphaFoldDB" id="A6FYD9"/>
<protein>
    <submittedName>
        <fullName evidence="1">Uncharacterized protein</fullName>
    </submittedName>
</protein>
<name>A6FYD9_9BACT</name>
<sequence>MYTRAVPEQTPEQERWAEVYERFDPLQPADNPGWRVERKYSPANAIVRELNRPMGGHKRFMILGGIGSGKSTELLAIAAQRSKQGPVVFIDLVNHFEKRVGDAAALDRIQPWEVVLLVGLGIYKAAQAHFGHSWERRETKSLEKAAKAFIDEEDSPTFDLAKLASTVAVLAGGAIGGVVAGPAGAFAGASLAAVGETGKSIQWRFPLGIPGRALRSDQDQRVQQLLGAVNGLIGTLQSEYETKLSVFIDGLDRIKDRARTKALFVESSLLGSLECDVVSTGPIALHWGSLRKHVRKFTTKTLANAPVIDRTTPESWEPGGPGIDLCIEVFRRRTADLDPGGALIPEPALRKLAYYSGGRIREFVRLIRELSGPAWDDSLSSATDAIVDQAIDSLRAETEAGLTRGHIGILRALIEEPGELPDDELVSEMLDVCLILPYPNESEWFFPHPLLLKVKLADAIAG</sequence>
<dbReference type="STRING" id="391625.PPSIR1_40045"/>
<dbReference type="Proteomes" id="UP000005801">
    <property type="component" value="Unassembled WGS sequence"/>
</dbReference>
<dbReference type="EMBL" id="ABCS01000003">
    <property type="protein sequence ID" value="EDM81518.1"/>
    <property type="molecule type" value="Genomic_DNA"/>
</dbReference>
<keyword evidence="2" id="KW-1185">Reference proteome</keyword>
<dbReference type="InterPro" id="IPR027417">
    <property type="entry name" value="P-loop_NTPase"/>
</dbReference>
<gene>
    <name evidence="1" type="ORF">PPSIR1_40045</name>
</gene>
<organism evidence="1 2">
    <name type="scientific">Plesiocystis pacifica SIR-1</name>
    <dbReference type="NCBI Taxonomy" id="391625"/>
    <lineage>
        <taxon>Bacteria</taxon>
        <taxon>Pseudomonadati</taxon>
        <taxon>Myxococcota</taxon>
        <taxon>Polyangia</taxon>
        <taxon>Nannocystales</taxon>
        <taxon>Nannocystaceae</taxon>
        <taxon>Plesiocystis</taxon>
    </lineage>
</organism>
<accession>A6FYD9</accession>
<proteinExistence type="predicted"/>